<feature type="repeat" description="WD" evidence="3">
    <location>
        <begin position="1159"/>
        <end position="1200"/>
    </location>
</feature>
<dbReference type="PANTHER" id="PTHR22847:SF637">
    <property type="entry name" value="WD REPEAT DOMAIN 5B"/>
    <property type="match status" value="1"/>
</dbReference>
<dbReference type="GO" id="GO:0043531">
    <property type="term" value="F:ADP binding"/>
    <property type="evidence" value="ECO:0007669"/>
    <property type="project" value="InterPro"/>
</dbReference>
<feature type="repeat" description="WD" evidence="3">
    <location>
        <begin position="713"/>
        <end position="745"/>
    </location>
</feature>
<dbReference type="Pfam" id="PF00400">
    <property type="entry name" value="WD40"/>
    <property type="match status" value="11"/>
</dbReference>
<feature type="domain" description="NB-ARC" evidence="5">
    <location>
        <begin position="121"/>
        <end position="277"/>
    </location>
</feature>
<dbReference type="Proteomes" id="UP000187486">
    <property type="component" value="Unassembled WGS sequence"/>
</dbReference>
<comment type="caution">
    <text evidence="6">The sequence shown here is derived from an EMBL/GenBank/DDBJ whole genome shotgun (WGS) entry which is preliminary data.</text>
</comment>
<dbReference type="EMBL" id="MQUQ01000005">
    <property type="protein sequence ID" value="OLZ53111.1"/>
    <property type="molecule type" value="Genomic_DNA"/>
</dbReference>
<feature type="repeat" description="WD" evidence="3">
    <location>
        <begin position="839"/>
        <end position="880"/>
    </location>
</feature>
<dbReference type="PROSITE" id="PS50082">
    <property type="entry name" value="WD_REPEATS_2"/>
    <property type="match status" value="11"/>
</dbReference>
<keyword evidence="4" id="KW-0472">Membrane</keyword>
<feature type="repeat" description="WD" evidence="3">
    <location>
        <begin position="923"/>
        <end position="963"/>
    </location>
</feature>
<dbReference type="InterPro" id="IPR002182">
    <property type="entry name" value="NB-ARC"/>
</dbReference>
<name>A0A1R0KVT2_9PSEU</name>
<dbReference type="InterPro" id="IPR020472">
    <property type="entry name" value="WD40_PAC1"/>
</dbReference>
<feature type="repeat" description="WD" evidence="3">
    <location>
        <begin position="797"/>
        <end position="838"/>
    </location>
</feature>
<evidence type="ECO:0000259" key="5">
    <source>
        <dbReference type="Pfam" id="PF00931"/>
    </source>
</evidence>
<dbReference type="PROSITE" id="PS50294">
    <property type="entry name" value="WD_REPEATS_REGION"/>
    <property type="match status" value="10"/>
</dbReference>
<dbReference type="SUPFAM" id="SSF52540">
    <property type="entry name" value="P-loop containing nucleoside triphosphate hydrolases"/>
    <property type="match status" value="1"/>
</dbReference>
<keyword evidence="7" id="KW-1185">Reference proteome</keyword>
<dbReference type="InterPro" id="IPR011047">
    <property type="entry name" value="Quinoprotein_ADH-like_sf"/>
</dbReference>
<organism evidence="6 7">
    <name type="scientific">Amycolatopsis coloradensis</name>
    <dbReference type="NCBI Taxonomy" id="76021"/>
    <lineage>
        <taxon>Bacteria</taxon>
        <taxon>Bacillati</taxon>
        <taxon>Actinomycetota</taxon>
        <taxon>Actinomycetes</taxon>
        <taxon>Pseudonocardiales</taxon>
        <taxon>Pseudonocardiaceae</taxon>
        <taxon>Amycolatopsis</taxon>
    </lineage>
</organism>
<keyword evidence="4" id="KW-1133">Transmembrane helix</keyword>
<dbReference type="SUPFAM" id="SSF50998">
    <property type="entry name" value="Quinoprotein alcohol dehydrogenase-like"/>
    <property type="match status" value="2"/>
</dbReference>
<dbReference type="InterPro" id="IPR027417">
    <property type="entry name" value="P-loop_NTPase"/>
</dbReference>
<dbReference type="PROSITE" id="PS00678">
    <property type="entry name" value="WD_REPEATS_1"/>
    <property type="match status" value="7"/>
</dbReference>
<keyword evidence="4" id="KW-0812">Transmembrane</keyword>
<feature type="repeat" description="WD" evidence="3">
    <location>
        <begin position="964"/>
        <end position="1005"/>
    </location>
</feature>
<feature type="repeat" description="WD" evidence="3">
    <location>
        <begin position="1243"/>
        <end position="1284"/>
    </location>
</feature>
<dbReference type="InterPro" id="IPR015943">
    <property type="entry name" value="WD40/YVTN_repeat-like_dom_sf"/>
</dbReference>
<dbReference type="Pfam" id="PF00931">
    <property type="entry name" value="NB-ARC"/>
    <property type="match status" value="1"/>
</dbReference>
<dbReference type="PANTHER" id="PTHR22847">
    <property type="entry name" value="WD40 REPEAT PROTEIN"/>
    <property type="match status" value="1"/>
</dbReference>
<feature type="transmembrane region" description="Helical" evidence="4">
    <location>
        <begin position="73"/>
        <end position="92"/>
    </location>
</feature>
<evidence type="ECO:0000256" key="4">
    <source>
        <dbReference type="SAM" id="Phobius"/>
    </source>
</evidence>
<dbReference type="InterPro" id="IPR001680">
    <property type="entry name" value="WD40_rpt"/>
</dbReference>
<sequence length="1322" mass="144556">MRLRDVRQGRGLWSGHDGGLVGILRRRLRRSWPPALLFIVVIAAAAATTVVAIAVNLATSADLPWLAVFKKNLLWWVVGSTAAVAVTAFVVVQVQRFADRRIDELLPAEQRLEPWIVDRPDEVRQVVNALLRRPRATVGITTAVHGAGGFGKTTVAKLVRADRRVLRQFGGRVYWVTLGRDVRARSAIADKVNDLIARLDPQSPMSFTDPQQAGQYLASLLSTGPPRLIILDDVWHVEQELAFPVGGRCVRLITTRIPSLVGGESIPVPVDQVTQDQARLLLTAGMPALPSAVVRDLVAETGRWPLLLRLVNKVLSDQVTMHADAAAAARSLVDRLRRSGALQVDGLSGASVQRLDVNDPDQRRHAIAATIEASAGLLAPVERARFAELAVFAEDETVPVALVQKLWQETGGLDIVRTRALCARLAQLALLTVTGVDDDGAVSLHDVVRDYLQEELGSERLVELHRSLLRAVADGIPVAIPFAHRASDSSCGGRIAWWQMAESARYLWDHLVEHLVAGQYPTSAEALVVDLRWVLARVEQSGPIAPYIDLSLVDTRRCARLHRLLGQTAHLLAPTSPARFRADILFSRVAHDPEWGPQASELAQGRTAPALVNRWPLPDLPDPALLRTLTAHTKMVRALAVSPDGSRIASASDDNTMRIWDTASEKELAAAHHQSSSISILVAGPDGSWFASANDAHVVQIWDAITAEERSSFTGHELPVRALVAAPDGSWLASAGDDRQIRIWDTITTTARCVLDGHRDAIQCLAVAPDGSWLASASADQTVRVWDTSTGRDRFTLAEHTGTVHALAVAPDGSWLASASADHTVRVWDTSTGRNRRILAGHTRAVRLLMAAPDGSWLASAADDHSVRVWTMETGEERATHTPRGPLAAGFAVSPDGRWLASSSYSGTIVVWDTASGKPLATLTAHTDVVRALVAPSRTGLVSAGDDNTVRTWDLSSLERRSRNNARTRSVNLLAVSPDGKWLASAGDDNMIRTWDTATSERRFTYTDSVYSLMNEETYSLMREEAYPWMREEEYPWMREGEYPWMYEEAKALTIAPNGRWLALALDDRNIRLWRTLADNVPARWFTGPSTMDTGFTTFLSNAEALAVTPDGRTLVCAGDGDYKIRLWNVNVKRGPYNPLDDDGPPPEIARREFGPYRFMGHTDTVRALAIAPDGTWIASAGDDMTILFWDMQDGRNLAAVKGHARPVRTLAVAPDGTWLVSAGDDQDIRLWDVGTRRQISTLVGHTQPVRALAVAPDGHWLASVSDDQTVRIWDIANREVAALLRIEEPASACAWTPDGQSIAVAGRAGLYLFDFVTGTTF</sequence>
<dbReference type="GO" id="GO:0005829">
    <property type="term" value="C:cytosol"/>
    <property type="evidence" value="ECO:0007669"/>
    <property type="project" value="UniProtKB-ARBA"/>
</dbReference>
<gene>
    <name evidence="6" type="ORF">BS329_09775</name>
</gene>
<dbReference type="InterPro" id="IPR019775">
    <property type="entry name" value="WD40_repeat_CS"/>
</dbReference>
<feature type="repeat" description="WD" evidence="3">
    <location>
        <begin position="755"/>
        <end position="796"/>
    </location>
</feature>
<reference evidence="6 7" key="1">
    <citation type="submission" date="2016-01" db="EMBL/GenBank/DDBJ databases">
        <title>Amycolatopsis coloradensis genome sequencing and assembly.</title>
        <authorList>
            <person name="Mayilraj S."/>
        </authorList>
    </citation>
    <scope>NUCLEOTIDE SEQUENCE [LARGE SCALE GENOMIC DNA]</scope>
    <source>
        <strain evidence="6 7">DSM 44225</strain>
    </source>
</reference>
<keyword evidence="1 3" id="KW-0853">WD repeat</keyword>
<evidence type="ECO:0000256" key="3">
    <source>
        <dbReference type="PROSITE-ProRule" id="PRU00221"/>
    </source>
</evidence>
<dbReference type="CDD" id="cd00200">
    <property type="entry name" value="WD40"/>
    <property type="match status" value="2"/>
</dbReference>
<accession>A0A1R0KVT2</accession>
<dbReference type="Gene3D" id="2.130.10.10">
    <property type="entry name" value="YVTN repeat-like/Quinoprotein amine dehydrogenase"/>
    <property type="match status" value="5"/>
</dbReference>
<evidence type="ECO:0000313" key="6">
    <source>
        <dbReference type="EMBL" id="OLZ53111.1"/>
    </source>
</evidence>
<evidence type="ECO:0000256" key="1">
    <source>
        <dbReference type="ARBA" id="ARBA00022574"/>
    </source>
</evidence>
<protein>
    <recommendedName>
        <fullName evidence="5">NB-ARC domain-containing protein</fullName>
    </recommendedName>
</protein>
<dbReference type="Gene3D" id="1.10.10.10">
    <property type="entry name" value="Winged helix-like DNA-binding domain superfamily/Winged helix DNA-binding domain"/>
    <property type="match status" value="1"/>
</dbReference>
<proteinExistence type="predicted"/>
<feature type="repeat" description="WD" evidence="3">
    <location>
        <begin position="891"/>
        <end position="922"/>
    </location>
</feature>
<dbReference type="PRINTS" id="PR00364">
    <property type="entry name" value="DISEASERSIST"/>
</dbReference>
<dbReference type="SMART" id="SM00320">
    <property type="entry name" value="WD40"/>
    <property type="match status" value="15"/>
</dbReference>
<feature type="repeat" description="WD" evidence="3">
    <location>
        <begin position="1201"/>
        <end position="1242"/>
    </location>
</feature>
<feature type="repeat" description="WD" evidence="3">
    <location>
        <begin position="629"/>
        <end position="670"/>
    </location>
</feature>
<evidence type="ECO:0000313" key="7">
    <source>
        <dbReference type="Proteomes" id="UP000187486"/>
    </source>
</evidence>
<dbReference type="InterPro" id="IPR036388">
    <property type="entry name" value="WH-like_DNA-bd_sf"/>
</dbReference>
<dbReference type="PRINTS" id="PR00320">
    <property type="entry name" value="GPROTEINBRPT"/>
</dbReference>
<dbReference type="STRING" id="76021.BS329_09775"/>
<feature type="transmembrane region" description="Helical" evidence="4">
    <location>
        <begin position="35"/>
        <end position="61"/>
    </location>
</feature>
<evidence type="ECO:0000256" key="2">
    <source>
        <dbReference type="ARBA" id="ARBA00022737"/>
    </source>
</evidence>
<dbReference type="Gene3D" id="3.40.50.300">
    <property type="entry name" value="P-loop containing nucleotide triphosphate hydrolases"/>
    <property type="match status" value="1"/>
</dbReference>
<keyword evidence="2" id="KW-0677">Repeat</keyword>